<proteinExistence type="predicted"/>
<organism evidence="1 2">
    <name type="scientific">Sphaerisporangium aureirubrum</name>
    <dbReference type="NCBI Taxonomy" id="1544736"/>
    <lineage>
        <taxon>Bacteria</taxon>
        <taxon>Bacillati</taxon>
        <taxon>Actinomycetota</taxon>
        <taxon>Actinomycetes</taxon>
        <taxon>Streptosporangiales</taxon>
        <taxon>Streptosporangiaceae</taxon>
        <taxon>Sphaerisporangium</taxon>
    </lineage>
</organism>
<sequence>MARISAEFPEVAMLKDAIATAATARPHVDVPVLGRVTLPSVDRLAFYGALGTLVALQLVEWPVALIIGIGHYLAEQHFSGVLRGIGEAAETA</sequence>
<reference evidence="2" key="1">
    <citation type="journal article" date="2019" name="Int. J. Syst. Evol. Microbiol.">
        <title>The Global Catalogue of Microorganisms (GCM) 10K type strain sequencing project: providing services to taxonomists for standard genome sequencing and annotation.</title>
        <authorList>
            <consortium name="The Broad Institute Genomics Platform"/>
            <consortium name="The Broad Institute Genome Sequencing Center for Infectious Disease"/>
            <person name="Wu L."/>
            <person name="Ma J."/>
        </authorList>
    </citation>
    <scope>NUCLEOTIDE SEQUENCE [LARGE SCALE GENOMIC DNA]</scope>
    <source>
        <strain evidence="2">JCM 30346</strain>
    </source>
</reference>
<dbReference type="RefSeq" id="WP_380759134.1">
    <property type="nucleotide sequence ID" value="NZ_JBHSRF010000057.1"/>
</dbReference>
<protein>
    <submittedName>
        <fullName evidence="1">Uncharacterized protein</fullName>
    </submittedName>
</protein>
<name>A0ABW1NPF4_9ACTN</name>
<gene>
    <name evidence="1" type="ORF">ACFP1K_28945</name>
</gene>
<evidence type="ECO:0000313" key="1">
    <source>
        <dbReference type="EMBL" id="MFC6085224.1"/>
    </source>
</evidence>
<dbReference type="EMBL" id="JBHSRF010000057">
    <property type="protein sequence ID" value="MFC6085224.1"/>
    <property type="molecule type" value="Genomic_DNA"/>
</dbReference>
<keyword evidence="2" id="KW-1185">Reference proteome</keyword>
<evidence type="ECO:0000313" key="2">
    <source>
        <dbReference type="Proteomes" id="UP001596137"/>
    </source>
</evidence>
<accession>A0ABW1NPF4</accession>
<dbReference type="Proteomes" id="UP001596137">
    <property type="component" value="Unassembled WGS sequence"/>
</dbReference>
<comment type="caution">
    <text evidence="1">The sequence shown here is derived from an EMBL/GenBank/DDBJ whole genome shotgun (WGS) entry which is preliminary data.</text>
</comment>